<name>A0A382V9X7_9ZZZZ</name>
<dbReference type="Pfam" id="PF13855">
    <property type="entry name" value="LRR_8"/>
    <property type="match status" value="1"/>
</dbReference>
<dbReference type="Gene3D" id="3.80.10.10">
    <property type="entry name" value="Ribonuclease Inhibitor"/>
    <property type="match status" value="1"/>
</dbReference>
<dbReference type="EMBL" id="UINC01150306">
    <property type="protein sequence ID" value="SVD43274.1"/>
    <property type="molecule type" value="Genomic_DNA"/>
</dbReference>
<dbReference type="AlphaFoldDB" id="A0A382V9X7"/>
<feature type="non-terminal residue" evidence="1">
    <location>
        <position position="190"/>
    </location>
</feature>
<reference evidence="1" key="1">
    <citation type="submission" date="2018-05" db="EMBL/GenBank/DDBJ databases">
        <authorList>
            <person name="Lanie J.A."/>
            <person name="Ng W.-L."/>
            <person name="Kazmierczak K.M."/>
            <person name="Andrzejewski T.M."/>
            <person name="Davidsen T.M."/>
            <person name="Wayne K.J."/>
            <person name="Tettelin H."/>
            <person name="Glass J.I."/>
            <person name="Rusch D."/>
            <person name="Podicherti R."/>
            <person name="Tsui H.-C.T."/>
            <person name="Winkler M.E."/>
        </authorList>
    </citation>
    <scope>NUCLEOTIDE SEQUENCE</scope>
</reference>
<accession>A0A382V9X7</accession>
<sequence>MLHLSNKVYFSGLIFFNSNVNSVNYKANMGLKYLPLIFSLSFCLHGAECPSGFVNIGENCYKKNHIDVLQDFVELNPSLSGLQPQNIGYQEWTNNQLTYLYLGNNNIVSIPDSIGLLKSLLGLDLRENNIQSLPDGICDIYPFYTELNLFGNQICPKYPYCFNYIGDQDIKECENFSCPHQYTKINGECY</sequence>
<dbReference type="InterPro" id="IPR032675">
    <property type="entry name" value="LRR_dom_sf"/>
</dbReference>
<evidence type="ECO:0000313" key="1">
    <source>
        <dbReference type="EMBL" id="SVD43274.1"/>
    </source>
</evidence>
<gene>
    <name evidence="1" type="ORF">METZ01_LOCUS396128</name>
</gene>
<dbReference type="PROSITE" id="PS51450">
    <property type="entry name" value="LRR"/>
    <property type="match status" value="1"/>
</dbReference>
<evidence type="ECO:0008006" key="2">
    <source>
        <dbReference type="Google" id="ProtNLM"/>
    </source>
</evidence>
<dbReference type="SUPFAM" id="SSF52058">
    <property type="entry name" value="L domain-like"/>
    <property type="match status" value="1"/>
</dbReference>
<protein>
    <recommendedName>
        <fullName evidence="2">L domain-like protein</fullName>
    </recommendedName>
</protein>
<dbReference type="InterPro" id="IPR001611">
    <property type="entry name" value="Leu-rich_rpt"/>
</dbReference>
<proteinExistence type="predicted"/>
<organism evidence="1">
    <name type="scientific">marine metagenome</name>
    <dbReference type="NCBI Taxonomy" id="408172"/>
    <lineage>
        <taxon>unclassified sequences</taxon>
        <taxon>metagenomes</taxon>
        <taxon>ecological metagenomes</taxon>
    </lineage>
</organism>